<keyword evidence="1" id="KW-0175">Coiled coil</keyword>
<name>A0ABV5U522_9PSEU</name>
<sequence>MPEFLFESARAASDLLQCGGLTLYPRIDWVSRTVAVACPHSPTGLQLFRDVNRGNDAARIAELEREVRELRRANEVLKTASAFFAAPELDRRIK</sequence>
<evidence type="ECO:0000313" key="2">
    <source>
        <dbReference type="EMBL" id="MFB9686480.1"/>
    </source>
</evidence>
<dbReference type="Proteomes" id="UP001589535">
    <property type="component" value="Unassembled WGS sequence"/>
</dbReference>
<feature type="coiled-coil region" evidence="1">
    <location>
        <begin position="53"/>
        <end position="80"/>
    </location>
</feature>
<reference evidence="2 3" key="1">
    <citation type="submission" date="2024-09" db="EMBL/GenBank/DDBJ databases">
        <authorList>
            <person name="Sun Q."/>
            <person name="Mori K."/>
        </authorList>
    </citation>
    <scope>NUCLEOTIDE SEQUENCE [LARGE SCALE GENOMIC DNA]</scope>
    <source>
        <strain evidence="2 3">JCM 13852</strain>
    </source>
</reference>
<accession>A0ABV5U522</accession>
<evidence type="ECO:0008006" key="4">
    <source>
        <dbReference type="Google" id="ProtNLM"/>
    </source>
</evidence>
<proteinExistence type="predicted"/>
<evidence type="ECO:0000256" key="1">
    <source>
        <dbReference type="SAM" id="Coils"/>
    </source>
</evidence>
<gene>
    <name evidence="2" type="ORF">ACFFTO_19980</name>
</gene>
<protein>
    <recommendedName>
        <fullName evidence="4">Transposase</fullName>
    </recommendedName>
</protein>
<dbReference type="RefSeq" id="WP_378196015.1">
    <property type="nucleotide sequence ID" value="NZ_JBHMBK010000014.1"/>
</dbReference>
<comment type="caution">
    <text evidence="2">The sequence shown here is derived from an EMBL/GenBank/DDBJ whole genome shotgun (WGS) entry which is preliminary data.</text>
</comment>
<keyword evidence="3" id="KW-1185">Reference proteome</keyword>
<dbReference type="EMBL" id="JBHMBK010000014">
    <property type="protein sequence ID" value="MFB9686480.1"/>
    <property type="molecule type" value="Genomic_DNA"/>
</dbReference>
<evidence type="ECO:0000313" key="3">
    <source>
        <dbReference type="Proteomes" id="UP001589535"/>
    </source>
</evidence>
<organism evidence="2 3">
    <name type="scientific">Amycolatopsis plumensis</name>
    <dbReference type="NCBI Taxonomy" id="236508"/>
    <lineage>
        <taxon>Bacteria</taxon>
        <taxon>Bacillati</taxon>
        <taxon>Actinomycetota</taxon>
        <taxon>Actinomycetes</taxon>
        <taxon>Pseudonocardiales</taxon>
        <taxon>Pseudonocardiaceae</taxon>
        <taxon>Amycolatopsis</taxon>
    </lineage>
</organism>